<protein>
    <submittedName>
        <fullName evidence="2">(2Fe-2S)-binding protein</fullName>
    </submittedName>
</protein>
<comment type="caution">
    <text evidence="2">The sequence shown here is derived from an EMBL/GenBank/DDBJ whole genome shotgun (WGS) entry which is preliminary data.</text>
</comment>
<name>A0ABV3DIF7_9ACTN</name>
<accession>A0ABV3DIF7</accession>
<gene>
    <name evidence="2" type="ORF">AB0C36_18655</name>
</gene>
<evidence type="ECO:0000259" key="1">
    <source>
        <dbReference type="Pfam" id="PF11575"/>
    </source>
</evidence>
<feature type="domain" description="Ferric siderophore reductase C-terminal" evidence="1">
    <location>
        <begin position="216"/>
        <end position="235"/>
    </location>
</feature>
<dbReference type="RefSeq" id="WP_358355355.1">
    <property type="nucleotide sequence ID" value="NZ_JBEZFP010000044.1"/>
</dbReference>
<sequence>MSTNEPGPPSPDAERIQNTLTDRCPEYRAQLAPGPGDAVVPATAVLDPAWLGARLAESGRRYRTGDARVAAILWWYSASTVLLTPALATYAVTGRAVDPRPEATVLFVRRDGLPSGARSTAAVGGTPSEAGAALGLGIAAYVGALADAAPVRPRAAWAIAVDTVAGVLLRAGTTGGEPEAATALAAPLVAAAAQAAGLPVPRPRYVDFGRTRFVHRTSCCLLYRAPGQPMCTSCPGRRPEDRAEDLARLARGLAR</sequence>
<organism evidence="2 3">
    <name type="scientific">Streptodolium elevatio</name>
    <dbReference type="NCBI Taxonomy" id="3157996"/>
    <lineage>
        <taxon>Bacteria</taxon>
        <taxon>Bacillati</taxon>
        <taxon>Actinomycetota</taxon>
        <taxon>Actinomycetes</taxon>
        <taxon>Kitasatosporales</taxon>
        <taxon>Streptomycetaceae</taxon>
        <taxon>Streptodolium</taxon>
    </lineage>
</organism>
<dbReference type="Proteomes" id="UP001551482">
    <property type="component" value="Unassembled WGS sequence"/>
</dbReference>
<proteinExistence type="predicted"/>
<dbReference type="EMBL" id="JBEZFP010000044">
    <property type="protein sequence ID" value="MEU8135530.1"/>
    <property type="molecule type" value="Genomic_DNA"/>
</dbReference>
<dbReference type="Pfam" id="PF11575">
    <property type="entry name" value="FhuF_C"/>
    <property type="match status" value="1"/>
</dbReference>
<dbReference type="InterPro" id="IPR024726">
    <property type="entry name" value="FhuF_C"/>
</dbReference>
<reference evidence="2 3" key="1">
    <citation type="submission" date="2024-06" db="EMBL/GenBank/DDBJ databases">
        <title>The Natural Products Discovery Center: Release of the First 8490 Sequenced Strains for Exploring Actinobacteria Biosynthetic Diversity.</title>
        <authorList>
            <person name="Kalkreuter E."/>
            <person name="Kautsar S.A."/>
            <person name="Yang D."/>
            <person name="Bader C.D."/>
            <person name="Teijaro C.N."/>
            <person name="Fluegel L."/>
            <person name="Davis C.M."/>
            <person name="Simpson J.R."/>
            <person name="Lauterbach L."/>
            <person name="Steele A.D."/>
            <person name="Gui C."/>
            <person name="Meng S."/>
            <person name="Li G."/>
            <person name="Viehrig K."/>
            <person name="Ye F."/>
            <person name="Su P."/>
            <person name="Kiefer A.F."/>
            <person name="Nichols A."/>
            <person name="Cepeda A.J."/>
            <person name="Yan W."/>
            <person name="Fan B."/>
            <person name="Jiang Y."/>
            <person name="Adhikari A."/>
            <person name="Zheng C.-J."/>
            <person name="Schuster L."/>
            <person name="Cowan T.M."/>
            <person name="Smanski M.J."/>
            <person name="Chevrette M.G."/>
            <person name="De Carvalho L.P.S."/>
            <person name="Shen B."/>
        </authorList>
    </citation>
    <scope>NUCLEOTIDE SEQUENCE [LARGE SCALE GENOMIC DNA]</scope>
    <source>
        <strain evidence="2 3">NPDC048946</strain>
    </source>
</reference>
<evidence type="ECO:0000313" key="2">
    <source>
        <dbReference type="EMBL" id="MEU8135530.1"/>
    </source>
</evidence>
<keyword evidence="3" id="KW-1185">Reference proteome</keyword>
<evidence type="ECO:0000313" key="3">
    <source>
        <dbReference type="Proteomes" id="UP001551482"/>
    </source>
</evidence>